<gene>
    <name evidence="2" type="ORF">EVAR_46076_1</name>
</gene>
<name>A0A4C2A1I7_EUMVA</name>
<accession>A0A4C2A1I7</accession>
<protein>
    <submittedName>
        <fullName evidence="2">Uncharacterized protein</fullName>
    </submittedName>
</protein>
<dbReference type="AlphaFoldDB" id="A0A4C2A1I7"/>
<sequence>MSAPSKASATAATSFPLSEHCAGDMSRTLAERPGAGPSERLQRGIYFEGGGAGLRRALIDALNLSAPSAGPPRAAARAPPAPQGTAATLYY</sequence>
<comment type="caution">
    <text evidence="2">The sequence shown here is derived from an EMBL/GenBank/DDBJ whole genome shotgun (WGS) entry which is preliminary data.</text>
</comment>
<evidence type="ECO:0000313" key="2">
    <source>
        <dbReference type="EMBL" id="GBP93134.1"/>
    </source>
</evidence>
<dbReference type="EMBL" id="BGZK01002341">
    <property type="protein sequence ID" value="GBP93134.1"/>
    <property type="molecule type" value="Genomic_DNA"/>
</dbReference>
<dbReference type="Proteomes" id="UP000299102">
    <property type="component" value="Unassembled WGS sequence"/>
</dbReference>
<feature type="region of interest" description="Disordered" evidence="1">
    <location>
        <begin position="1"/>
        <end position="41"/>
    </location>
</feature>
<feature type="region of interest" description="Disordered" evidence="1">
    <location>
        <begin position="66"/>
        <end position="91"/>
    </location>
</feature>
<evidence type="ECO:0000256" key="1">
    <source>
        <dbReference type="SAM" id="MobiDB-lite"/>
    </source>
</evidence>
<reference evidence="2 3" key="1">
    <citation type="journal article" date="2019" name="Commun. Biol.">
        <title>The bagworm genome reveals a unique fibroin gene that provides high tensile strength.</title>
        <authorList>
            <person name="Kono N."/>
            <person name="Nakamura H."/>
            <person name="Ohtoshi R."/>
            <person name="Tomita M."/>
            <person name="Numata K."/>
            <person name="Arakawa K."/>
        </authorList>
    </citation>
    <scope>NUCLEOTIDE SEQUENCE [LARGE SCALE GENOMIC DNA]</scope>
</reference>
<keyword evidence="3" id="KW-1185">Reference proteome</keyword>
<proteinExistence type="predicted"/>
<feature type="compositionally biased region" description="Low complexity" evidence="1">
    <location>
        <begin position="1"/>
        <end position="14"/>
    </location>
</feature>
<organism evidence="2 3">
    <name type="scientific">Eumeta variegata</name>
    <name type="common">Bagworm moth</name>
    <name type="synonym">Eumeta japonica</name>
    <dbReference type="NCBI Taxonomy" id="151549"/>
    <lineage>
        <taxon>Eukaryota</taxon>
        <taxon>Metazoa</taxon>
        <taxon>Ecdysozoa</taxon>
        <taxon>Arthropoda</taxon>
        <taxon>Hexapoda</taxon>
        <taxon>Insecta</taxon>
        <taxon>Pterygota</taxon>
        <taxon>Neoptera</taxon>
        <taxon>Endopterygota</taxon>
        <taxon>Lepidoptera</taxon>
        <taxon>Glossata</taxon>
        <taxon>Ditrysia</taxon>
        <taxon>Tineoidea</taxon>
        <taxon>Psychidae</taxon>
        <taxon>Oiketicinae</taxon>
        <taxon>Eumeta</taxon>
    </lineage>
</organism>
<evidence type="ECO:0000313" key="3">
    <source>
        <dbReference type="Proteomes" id="UP000299102"/>
    </source>
</evidence>